<dbReference type="Proteomes" id="UP001215231">
    <property type="component" value="Chromosome"/>
</dbReference>
<accession>A0ABY7V6P1</accession>
<dbReference type="RefSeq" id="WP_274049292.1">
    <property type="nucleotide sequence ID" value="NZ_CP059693.1"/>
</dbReference>
<dbReference type="EMBL" id="CP059693">
    <property type="protein sequence ID" value="WDE09374.1"/>
    <property type="molecule type" value="Genomic_DNA"/>
</dbReference>
<protein>
    <submittedName>
        <fullName evidence="1">Uncharacterized protein</fullName>
    </submittedName>
</protein>
<evidence type="ECO:0000313" key="1">
    <source>
        <dbReference type="EMBL" id="WDE09374.1"/>
    </source>
</evidence>
<organism evidence="1 2">
    <name type="scientific">Thalassomonas haliotis</name>
    <dbReference type="NCBI Taxonomy" id="485448"/>
    <lineage>
        <taxon>Bacteria</taxon>
        <taxon>Pseudomonadati</taxon>
        <taxon>Pseudomonadota</taxon>
        <taxon>Gammaproteobacteria</taxon>
        <taxon>Alteromonadales</taxon>
        <taxon>Colwelliaceae</taxon>
        <taxon>Thalassomonas</taxon>
    </lineage>
</organism>
<sequence>MDATFFTEVDDFSLNNFDEIPEGSILGGGRFTKDNISELLGCFKSGSTTQTDNLWLLSTNFSETLSTIDDESLKDIAVHWSDEGSWDKTDVNAMDLAGHLLELKYAYSNSSKRIWVLFE</sequence>
<reference evidence="1 2" key="1">
    <citation type="journal article" date="2022" name="Mar. Drugs">
        <title>Bioassay-Guided Fractionation Leads to the Detection of Cholic Acid Generated by the Rare Thalassomonas sp.</title>
        <authorList>
            <person name="Pheiffer F."/>
            <person name="Schneider Y.K."/>
            <person name="Hansen E.H."/>
            <person name="Andersen J.H."/>
            <person name="Isaksson J."/>
            <person name="Busche T."/>
            <person name="R C."/>
            <person name="Kalinowski J."/>
            <person name="Zyl L.V."/>
            <person name="Trindade M."/>
        </authorList>
    </citation>
    <scope>NUCLEOTIDE SEQUENCE [LARGE SCALE GENOMIC DNA]</scope>
    <source>
        <strain evidence="1 2">A5K-61T</strain>
    </source>
</reference>
<proteinExistence type="predicted"/>
<name>A0ABY7V6P1_9GAMM</name>
<evidence type="ECO:0000313" key="2">
    <source>
        <dbReference type="Proteomes" id="UP001215231"/>
    </source>
</evidence>
<gene>
    <name evidence="1" type="ORF">H3N35_13610</name>
</gene>
<keyword evidence="2" id="KW-1185">Reference proteome</keyword>